<evidence type="ECO:0000313" key="2">
    <source>
        <dbReference type="Proteomes" id="UP000308874"/>
    </source>
</evidence>
<accession>A0A4Y5FEG8</accession>
<gene>
    <name evidence="1" type="ORF">B521_0109</name>
</gene>
<name>A0A4Y5FEG8_9CAUD</name>
<protein>
    <submittedName>
        <fullName evidence="1">Uncharacterized protein</fullName>
    </submittedName>
</protein>
<dbReference type="Proteomes" id="UP000308874">
    <property type="component" value="Segment"/>
</dbReference>
<dbReference type="EMBL" id="MK504443">
    <property type="protein sequence ID" value="QBJ03459.1"/>
    <property type="molecule type" value="Genomic_DNA"/>
</dbReference>
<reference evidence="1 2" key="1">
    <citation type="submission" date="2019-02" db="EMBL/GenBank/DDBJ databases">
        <title>Isolation of virulent Lactobacillus brevis phages.</title>
        <authorList>
            <person name="Feyereisen M."/>
            <person name="Mahony J."/>
            <person name="O'Sullivan T."/>
            <person name="van Sinderen D."/>
        </authorList>
    </citation>
    <scope>NUCLEOTIDE SEQUENCE [LARGE SCALE GENOMIC DNA]</scope>
</reference>
<keyword evidence="2" id="KW-1185">Reference proteome</keyword>
<sequence>MEILKGTDNDYIKLTFMDNGLKIKVYQYREALEKLEMGNIDINEFSSFSDKDIEDSIKAYENAYGIADKSIVVVKNLSNELFQLSNIYSEQANNLYSGIDPLVAKRLVKSYDINLPTSFTVLDKVSESVYIDNFPEIHRQIGKTFEIRKAIINEVKHNKKVLFIGRNERIVKNFVESLPSECDNITCISPIRLSTYGIPLDLSLSGINDYVIALDDISFDEYSSIKRKIGINSKYIGYVR</sequence>
<proteinExistence type="predicted"/>
<evidence type="ECO:0000313" key="1">
    <source>
        <dbReference type="EMBL" id="QBJ03459.1"/>
    </source>
</evidence>
<organism evidence="1 2">
    <name type="scientific">Lactobacillus phage 521B</name>
    <dbReference type="NCBI Taxonomy" id="2510942"/>
    <lineage>
        <taxon>Viruses</taxon>
        <taxon>Duplodnaviria</taxon>
        <taxon>Heunggongvirae</taxon>
        <taxon>Uroviricota</taxon>
        <taxon>Caudoviricetes</taxon>
        <taxon>Herelleviridae</taxon>
        <taxon>Tybeckvirus</taxon>
        <taxon>Tybeckvirus tv521B</taxon>
    </lineage>
</organism>